<name>A0A0F9RRU5_9ZZZZ</name>
<dbReference type="EMBL" id="LAZR01001013">
    <property type="protein sequence ID" value="KKN52562.1"/>
    <property type="molecule type" value="Genomic_DNA"/>
</dbReference>
<proteinExistence type="predicted"/>
<reference evidence="1" key="1">
    <citation type="journal article" date="2015" name="Nature">
        <title>Complex archaea that bridge the gap between prokaryotes and eukaryotes.</title>
        <authorList>
            <person name="Spang A."/>
            <person name="Saw J.H."/>
            <person name="Jorgensen S.L."/>
            <person name="Zaremba-Niedzwiedzka K."/>
            <person name="Martijn J."/>
            <person name="Lind A.E."/>
            <person name="van Eijk R."/>
            <person name="Schleper C."/>
            <person name="Guy L."/>
            <person name="Ettema T.J."/>
        </authorList>
    </citation>
    <scope>NUCLEOTIDE SEQUENCE</scope>
</reference>
<gene>
    <name evidence="1" type="ORF">LCGC14_0611140</name>
</gene>
<accession>A0A0F9RRU5</accession>
<evidence type="ECO:0000313" key="1">
    <source>
        <dbReference type="EMBL" id="KKN52562.1"/>
    </source>
</evidence>
<organism evidence="1">
    <name type="scientific">marine sediment metagenome</name>
    <dbReference type="NCBI Taxonomy" id="412755"/>
    <lineage>
        <taxon>unclassified sequences</taxon>
        <taxon>metagenomes</taxon>
        <taxon>ecological metagenomes</taxon>
    </lineage>
</organism>
<protein>
    <submittedName>
        <fullName evidence="1">Uncharacterized protein</fullName>
    </submittedName>
</protein>
<comment type="caution">
    <text evidence="1">The sequence shown here is derived from an EMBL/GenBank/DDBJ whole genome shotgun (WGS) entry which is preliminary data.</text>
</comment>
<dbReference type="AlphaFoldDB" id="A0A0F9RRU5"/>
<sequence>MSIARDILRANNNFYQNYGAVTGWHNGRLVMKEGVVIDSKWYIDKVGCFLIDLLQKRKKRGGVNEW</sequence>